<feature type="domain" description="Peptidase M43 pregnancy-associated plasma-A" evidence="11">
    <location>
        <begin position="139"/>
        <end position="273"/>
    </location>
</feature>
<keyword evidence="4" id="KW-0479">Metal-binding</keyword>
<keyword evidence="8" id="KW-0482">Metalloprotease</keyword>
<evidence type="ECO:0000256" key="2">
    <source>
        <dbReference type="ARBA" id="ARBA00008721"/>
    </source>
</evidence>
<dbReference type="CDD" id="cd04275">
    <property type="entry name" value="ZnMc_pappalysin_like"/>
    <property type="match status" value="1"/>
</dbReference>
<evidence type="ECO:0000313" key="13">
    <source>
        <dbReference type="Proteomes" id="UP001174934"/>
    </source>
</evidence>
<dbReference type="EMBL" id="JAULSR010000002">
    <property type="protein sequence ID" value="KAK0629527.1"/>
    <property type="molecule type" value="Genomic_DNA"/>
</dbReference>
<name>A0AA40C8W6_9PEZI</name>
<evidence type="ECO:0000313" key="12">
    <source>
        <dbReference type="EMBL" id="KAK0629527.1"/>
    </source>
</evidence>
<evidence type="ECO:0000256" key="8">
    <source>
        <dbReference type="ARBA" id="ARBA00023049"/>
    </source>
</evidence>
<reference evidence="12" key="1">
    <citation type="submission" date="2023-06" db="EMBL/GenBank/DDBJ databases">
        <title>Genome-scale phylogeny and comparative genomics of the fungal order Sordariales.</title>
        <authorList>
            <consortium name="Lawrence Berkeley National Laboratory"/>
            <person name="Hensen N."/>
            <person name="Bonometti L."/>
            <person name="Westerberg I."/>
            <person name="Brannstrom I.O."/>
            <person name="Guillou S."/>
            <person name="Cros-Aarteil S."/>
            <person name="Calhoun S."/>
            <person name="Haridas S."/>
            <person name="Kuo A."/>
            <person name="Mondo S."/>
            <person name="Pangilinan J."/>
            <person name="Riley R."/>
            <person name="LaButti K."/>
            <person name="Andreopoulos B."/>
            <person name="Lipzen A."/>
            <person name="Chen C."/>
            <person name="Yanf M."/>
            <person name="Daum C."/>
            <person name="Ng V."/>
            <person name="Clum A."/>
            <person name="Steindorff A."/>
            <person name="Ohm R."/>
            <person name="Martin F."/>
            <person name="Silar P."/>
            <person name="Natvig D."/>
            <person name="Lalanne C."/>
            <person name="Gautier V."/>
            <person name="Ament-velasquez S.L."/>
            <person name="Kruys A."/>
            <person name="Hutchinson M.I."/>
            <person name="Powell A.J."/>
            <person name="Barry K."/>
            <person name="Miller A.N."/>
            <person name="Grigoriev I.V."/>
            <person name="Debuchy R."/>
            <person name="Gladieux P."/>
            <person name="Thoren M.H."/>
            <person name="Johannesson H."/>
        </authorList>
    </citation>
    <scope>NUCLEOTIDE SEQUENCE</scope>
    <source>
        <strain evidence="12">SMH3391-2</strain>
    </source>
</reference>
<dbReference type="GO" id="GO:0006508">
    <property type="term" value="P:proteolysis"/>
    <property type="evidence" value="ECO:0007669"/>
    <property type="project" value="UniProtKB-KW"/>
</dbReference>
<evidence type="ECO:0000256" key="4">
    <source>
        <dbReference type="ARBA" id="ARBA00022723"/>
    </source>
</evidence>
<evidence type="ECO:0000256" key="3">
    <source>
        <dbReference type="ARBA" id="ARBA00022670"/>
    </source>
</evidence>
<dbReference type="InterPro" id="IPR008754">
    <property type="entry name" value="Peptidase_M43"/>
</dbReference>
<keyword evidence="9" id="KW-1015">Disulfide bond</keyword>
<evidence type="ECO:0000256" key="6">
    <source>
        <dbReference type="ARBA" id="ARBA00022801"/>
    </source>
</evidence>
<comment type="caution">
    <text evidence="12">The sequence shown here is derived from an EMBL/GenBank/DDBJ whole genome shotgun (WGS) entry which is preliminary data.</text>
</comment>
<proteinExistence type="inferred from homology"/>
<dbReference type="Gene3D" id="3.40.390.10">
    <property type="entry name" value="Collagenase (Catalytic Domain)"/>
    <property type="match status" value="1"/>
</dbReference>
<evidence type="ECO:0000256" key="10">
    <source>
        <dbReference type="SAM" id="SignalP"/>
    </source>
</evidence>
<feature type="chain" id="PRO_5041440513" description="Peptidase M43 pregnancy-associated plasma-A domain-containing protein" evidence="10">
    <location>
        <begin position="19"/>
        <end position="281"/>
    </location>
</feature>
<evidence type="ECO:0000259" key="11">
    <source>
        <dbReference type="Pfam" id="PF05572"/>
    </source>
</evidence>
<feature type="signal peptide" evidence="10">
    <location>
        <begin position="1"/>
        <end position="18"/>
    </location>
</feature>
<comment type="function">
    <text evidence="1">Secreted metalloproteinase that allows assimilation of proteinaceous substrates.</text>
</comment>
<dbReference type="Proteomes" id="UP001174934">
    <property type="component" value="Unassembled WGS sequence"/>
</dbReference>
<dbReference type="GO" id="GO:0008237">
    <property type="term" value="F:metallopeptidase activity"/>
    <property type="evidence" value="ECO:0007669"/>
    <property type="project" value="UniProtKB-KW"/>
</dbReference>
<dbReference type="PANTHER" id="PTHR47466:SF1">
    <property type="entry name" value="METALLOPROTEASE MEP1 (AFU_ORTHOLOGUE AFUA_1G07730)-RELATED"/>
    <property type="match status" value="1"/>
</dbReference>
<keyword evidence="6" id="KW-0378">Hydrolase</keyword>
<organism evidence="12 13">
    <name type="scientific">Bombardia bombarda</name>
    <dbReference type="NCBI Taxonomy" id="252184"/>
    <lineage>
        <taxon>Eukaryota</taxon>
        <taxon>Fungi</taxon>
        <taxon>Dikarya</taxon>
        <taxon>Ascomycota</taxon>
        <taxon>Pezizomycotina</taxon>
        <taxon>Sordariomycetes</taxon>
        <taxon>Sordariomycetidae</taxon>
        <taxon>Sordariales</taxon>
        <taxon>Lasiosphaeriaceae</taxon>
        <taxon>Bombardia</taxon>
    </lineage>
</organism>
<keyword evidence="3" id="KW-0645">Protease</keyword>
<gene>
    <name evidence="12" type="ORF">B0T17DRAFT_589272</name>
</gene>
<dbReference type="PANTHER" id="PTHR47466">
    <property type="match status" value="1"/>
</dbReference>
<keyword evidence="7" id="KW-0862">Zinc</keyword>
<keyword evidence="13" id="KW-1185">Reference proteome</keyword>
<dbReference type="AlphaFoldDB" id="A0AA40C8W6"/>
<keyword evidence="5 10" id="KW-0732">Signal</keyword>
<protein>
    <recommendedName>
        <fullName evidence="11">Peptidase M43 pregnancy-associated plasma-A domain-containing protein</fullName>
    </recommendedName>
</protein>
<evidence type="ECO:0000256" key="7">
    <source>
        <dbReference type="ARBA" id="ARBA00022833"/>
    </source>
</evidence>
<dbReference type="Pfam" id="PF05572">
    <property type="entry name" value="Peptidase_M43"/>
    <property type="match status" value="1"/>
</dbReference>
<dbReference type="GO" id="GO:0046872">
    <property type="term" value="F:metal ion binding"/>
    <property type="evidence" value="ECO:0007669"/>
    <property type="project" value="UniProtKB-KW"/>
</dbReference>
<evidence type="ECO:0000256" key="9">
    <source>
        <dbReference type="ARBA" id="ARBA00023157"/>
    </source>
</evidence>
<evidence type="ECO:0000256" key="5">
    <source>
        <dbReference type="ARBA" id="ARBA00022729"/>
    </source>
</evidence>
<accession>A0AA40C8W6</accession>
<sequence>MLFQTLAMAGLMAQSAFAAATAKPFACGTKEPTAEHKAIHKALAVKEAEFAASGNFSAQATINVDVYFHVVAASTSLSDGYVTDTMLTNQLNVMNQHYAPYNIAFVLKGTDRTINSNWASDGAELTMKKALRKGTYRSLNIYFQKAIGGNLGYCYFPTTVTSGSNDFYYDGCSILYSSVPGGSATNYNLGGTVTHEVGHWFGLYHTFQGGCTGSGDSVADTPAQASATSGCPSSRDSCPNVAGADPIHNYMDYSYDICYTEFTAGQSTRMTSFYNTYRAGK</sequence>
<dbReference type="InterPro" id="IPR024079">
    <property type="entry name" value="MetalloPept_cat_dom_sf"/>
</dbReference>
<comment type="similarity">
    <text evidence="2">Belongs to the peptidase M43B family.</text>
</comment>
<dbReference type="SUPFAM" id="SSF55486">
    <property type="entry name" value="Metalloproteases ('zincins'), catalytic domain"/>
    <property type="match status" value="1"/>
</dbReference>
<evidence type="ECO:0000256" key="1">
    <source>
        <dbReference type="ARBA" id="ARBA00003174"/>
    </source>
</evidence>